<accession>A0A8S1UWL4</accession>
<protein>
    <submittedName>
        <fullName evidence="1">Uncharacterized protein</fullName>
    </submittedName>
</protein>
<organism evidence="1 2">
    <name type="scientific">Paramecium octaurelia</name>
    <dbReference type="NCBI Taxonomy" id="43137"/>
    <lineage>
        <taxon>Eukaryota</taxon>
        <taxon>Sar</taxon>
        <taxon>Alveolata</taxon>
        <taxon>Ciliophora</taxon>
        <taxon>Intramacronucleata</taxon>
        <taxon>Oligohymenophorea</taxon>
        <taxon>Peniculida</taxon>
        <taxon>Parameciidae</taxon>
        <taxon>Paramecium</taxon>
    </lineage>
</organism>
<dbReference type="Proteomes" id="UP000683925">
    <property type="component" value="Unassembled WGS sequence"/>
</dbReference>
<sequence>MSQGNQDPQLQAEQIDIIRKKPSLKLQPEVNYLKEQYFLFYFLNSKLELKSRVLKTISQNQFFSKTLEWKISIVYQKLWWLNKQNPNNWRNQFMRLINLEECFYLQQLQSNYSAQINLLLSHLQLPF</sequence>
<keyword evidence="2" id="KW-1185">Reference proteome</keyword>
<name>A0A8S1UWL4_PAROT</name>
<dbReference type="AlphaFoldDB" id="A0A8S1UWL4"/>
<proteinExistence type="predicted"/>
<evidence type="ECO:0000313" key="1">
    <source>
        <dbReference type="EMBL" id="CAD8166896.1"/>
    </source>
</evidence>
<comment type="caution">
    <text evidence="1">The sequence shown here is derived from an EMBL/GenBank/DDBJ whole genome shotgun (WGS) entry which is preliminary data.</text>
</comment>
<reference evidence="1" key="1">
    <citation type="submission" date="2021-01" db="EMBL/GenBank/DDBJ databases">
        <authorList>
            <consortium name="Genoscope - CEA"/>
            <person name="William W."/>
        </authorList>
    </citation>
    <scope>NUCLEOTIDE SEQUENCE</scope>
</reference>
<evidence type="ECO:0000313" key="2">
    <source>
        <dbReference type="Proteomes" id="UP000683925"/>
    </source>
</evidence>
<dbReference type="EMBL" id="CAJJDP010000049">
    <property type="protein sequence ID" value="CAD8166896.1"/>
    <property type="molecule type" value="Genomic_DNA"/>
</dbReference>
<gene>
    <name evidence="1" type="ORF">POCTA_138.1.T0490095</name>
</gene>